<feature type="transmembrane region" description="Helical" evidence="1">
    <location>
        <begin position="43"/>
        <end position="62"/>
    </location>
</feature>
<sequence length="144" mass="16067">MLHFIELLLIVVYVNFPLRFWLSVRKFGPSRFNDALRSDAHMLCLDVVAVFFAFAACYWIAYDTLGIAIAGVKDLASWEAQIVAFVLTAASMALAYVNGRQRFLDATRAGMPEAALRWLATRQIIAASEVSAALVQAPRTVRRK</sequence>
<name>A0A7Z7NGB2_XANCH</name>
<keyword evidence="1" id="KW-0472">Membrane</keyword>
<dbReference type="AlphaFoldDB" id="A0A7Z7NGB2"/>
<accession>A0A7Z7NGB2</accession>
<feature type="transmembrane region" description="Helical" evidence="1">
    <location>
        <begin position="82"/>
        <end position="99"/>
    </location>
</feature>
<comment type="caution">
    <text evidence="2">The sequence shown here is derived from an EMBL/GenBank/DDBJ whole genome shotgun (WGS) entry which is preliminary data.</text>
</comment>
<evidence type="ECO:0000313" key="3">
    <source>
        <dbReference type="Proteomes" id="UP000234345"/>
    </source>
</evidence>
<reference evidence="2 3" key="1">
    <citation type="submission" date="2017-10" db="EMBL/GenBank/DDBJ databases">
        <authorList>
            <person name="Regsiter A."/>
            <person name="William W."/>
        </authorList>
    </citation>
    <scope>NUCLEOTIDE SEQUENCE [LARGE SCALE GENOMIC DNA]</scope>
    <source>
        <strain evidence="2 3">CFBP6991</strain>
    </source>
</reference>
<organism evidence="2 3">
    <name type="scientific">Xanthomonas campestris pv. phaseoli</name>
    <dbReference type="NCBI Taxonomy" id="317013"/>
    <lineage>
        <taxon>Bacteria</taxon>
        <taxon>Pseudomonadati</taxon>
        <taxon>Pseudomonadota</taxon>
        <taxon>Gammaproteobacteria</taxon>
        <taxon>Lysobacterales</taxon>
        <taxon>Lysobacteraceae</taxon>
        <taxon>Xanthomonas</taxon>
    </lineage>
</organism>
<proteinExistence type="predicted"/>
<evidence type="ECO:0000256" key="1">
    <source>
        <dbReference type="SAM" id="Phobius"/>
    </source>
</evidence>
<dbReference type="EMBL" id="OCZC01000043">
    <property type="protein sequence ID" value="SOO22501.1"/>
    <property type="molecule type" value="Genomic_DNA"/>
</dbReference>
<keyword evidence="1" id="KW-0812">Transmembrane</keyword>
<dbReference type="Proteomes" id="UP000234345">
    <property type="component" value="Unassembled WGS sequence"/>
</dbReference>
<feature type="transmembrane region" description="Helical" evidence="1">
    <location>
        <begin position="6"/>
        <end position="22"/>
    </location>
</feature>
<evidence type="ECO:0000313" key="2">
    <source>
        <dbReference type="EMBL" id="SOO22501.1"/>
    </source>
</evidence>
<dbReference type="RefSeq" id="WP_099802392.1">
    <property type="nucleotide sequence ID" value="NZ_OCZC01000043.1"/>
</dbReference>
<gene>
    <name evidence="2" type="ORF">XFF6991_150262</name>
</gene>
<protein>
    <submittedName>
        <fullName evidence="2">Uncharacterized protein</fullName>
    </submittedName>
</protein>
<keyword evidence="1" id="KW-1133">Transmembrane helix</keyword>